<evidence type="ECO:0000256" key="1">
    <source>
        <dbReference type="SAM" id="Phobius"/>
    </source>
</evidence>
<feature type="transmembrane region" description="Helical" evidence="1">
    <location>
        <begin position="30"/>
        <end position="50"/>
    </location>
</feature>
<evidence type="ECO:0000313" key="2">
    <source>
        <dbReference type="EMBL" id="CCG55411.1"/>
    </source>
</evidence>
<proteinExistence type="predicted"/>
<sequence>MVEILPAFCGVYRQISQAMLIYALYKGCDGVFFIQVTAIFSINVTLSLFITPRQPL</sequence>
<keyword evidence="1" id="KW-0472">Membrane</keyword>
<dbReference type="RefSeq" id="WP_023651668.1">
    <property type="nucleotide sequence ID" value="NC_022963.1"/>
</dbReference>
<protein>
    <submittedName>
        <fullName evidence="2">Uncharacterized protein</fullName>
    </submittedName>
</protein>
<dbReference type="EMBL" id="HE792893">
    <property type="protein sequence ID" value="CCG55411.1"/>
    <property type="molecule type" value="Genomic_DNA"/>
</dbReference>
<gene>
    <name evidence="2" type="ORF">EPIR_pEPIR37034</name>
</gene>
<geneLocation type="plasmid" evidence="2">
    <name>pEPIR37</name>
</geneLocation>
<accession>V5Z2L7</accession>
<reference evidence="2" key="1">
    <citation type="journal article" date="2013" name="Syst. Appl. Microbiol.">
        <title>Phylogenetic position and virulence apparatus of the pear flower necrosis pathogen Erwinia piriflorinigrans CFBP 5888T as assessed by comparative genomics.</title>
        <authorList>
            <person name="Smits T.H."/>
            <person name="Rezzonico F."/>
            <person name="Lopez M.M."/>
            <person name="Blom J."/>
            <person name="Goesmann A."/>
            <person name="Frey J.E."/>
            <person name="Duffy B."/>
        </authorList>
    </citation>
    <scope>NUCLEOTIDE SEQUENCE [LARGE SCALE GENOMIC DNA]</scope>
    <source>
        <strain evidence="2">CFBP 5888</strain>
        <plasmid evidence="2">pEPIR37</plasmid>
    </source>
</reference>
<dbReference type="AlphaFoldDB" id="V5Z2L7"/>
<organism evidence="2">
    <name type="scientific">Erwinia piriflorinigrans CFBP 5888</name>
    <dbReference type="NCBI Taxonomy" id="1161919"/>
    <lineage>
        <taxon>Bacteria</taxon>
        <taxon>Pseudomonadati</taxon>
        <taxon>Pseudomonadota</taxon>
        <taxon>Gammaproteobacteria</taxon>
        <taxon>Enterobacterales</taxon>
        <taxon>Erwiniaceae</taxon>
        <taxon>Erwinia</taxon>
    </lineage>
</organism>
<keyword evidence="1" id="KW-1133">Transmembrane helix</keyword>
<keyword evidence="1" id="KW-0812">Transmembrane</keyword>
<keyword evidence="2" id="KW-0614">Plasmid</keyword>
<name>V5Z2L7_9GAMM</name>